<sequence length="381" mass="43004">MSTLGKQECDFINVTGEPDKGRDARRLHVRRTVMTNYHKRKCQKKTLWPREDNTETSQVTTQAARPTSACQLNTSSTDPIRGDISLAVASSSFQLKTNTSPMHSRTCPIIVRFLSGQVIKAVRTLHYVSFIHHNMPEAYDRLDDPLMACREVLCSHYSSKTPHLPTLWHKVSIAQEHIYGTCVDFDKWQLLSSAQAITLYILARFRDSTIDGVFPGMDIALLYTLGKLFQLIKDSHMHGRIRTHKRGPHPNPTSHWKDWIFHESVNRTAIIYFLLKLVASIDFGIDCDEHSDWSIEGMLLPSAKAFWEARDEVTWKTWACVDGDGDQPLAALRIGNLVGADAGSSQKAQIAAWQEESCEFGMVVMLASQLLMDSVTDISNQ</sequence>
<dbReference type="Proteomes" id="UP001203852">
    <property type="component" value="Unassembled WGS sequence"/>
</dbReference>
<feature type="compositionally biased region" description="Polar residues" evidence="1">
    <location>
        <begin position="55"/>
        <end position="74"/>
    </location>
</feature>
<name>A0AAN6E5Y1_9EURO</name>
<proteinExistence type="predicted"/>
<dbReference type="AlphaFoldDB" id="A0AAN6E5Y1"/>
<evidence type="ECO:0000313" key="3">
    <source>
        <dbReference type="Proteomes" id="UP001203852"/>
    </source>
</evidence>
<accession>A0AAN6E5Y1</accession>
<feature type="region of interest" description="Disordered" evidence="1">
    <location>
        <begin position="51"/>
        <end position="74"/>
    </location>
</feature>
<keyword evidence="3" id="KW-1185">Reference proteome</keyword>
<evidence type="ECO:0000313" key="2">
    <source>
        <dbReference type="EMBL" id="KAI1618705.1"/>
    </source>
</evidence>
<comment type="caution">
    <text evidence="2">The sequence shown here is derived from an EMBL/GenBank/DDBJ whole genome shotgun (WGS) entry which is preliminary data.</text>
</comment>
<evidence type="ECO:0000256" key="1">
    <source>
        <dbReference type="SAM" id="MobiDB-lite"/>
    </source>
</evidence>
<organism evidence="2 3">
    <name type="scientific">Exophiala viscosa</name>
    <dbReference type="NCBI Taxonomy" id="2486360"/>
    <lineage>
        <taxon>Eukaryota</taxon>
        <taxon>Fungi</taxon>
        <taxon>Dikarya</taxon>
        <taxon>Ascomycota</taxon>
        <taxon>Pezizomycotina</taxon>
        <taxon>Eurotiomycetes</taxon>
        <taxon>Chaetothyriomycetidae</taxon>
        <taxon>Chaetothyriales</taxon>
        <taxon>Herpotrichiellaceae</taxon>
        <taxon>Exophiala</taxon>
    </lineage>
</organism>
<dbReference type="EMBL" id="MU404350">
    <property type="protein sequence ID" value="KAI1618705.1"/>
    <property type="molecule type" value="Genomic_DNA"/>
</dbReference>
<protein>
    <recommendedName>
        <fullName evidence="4">Transcription factor domain-containing protein</fullName>
    </recommendedName>
</protein>
<evidence type="ECO:0008006" key="4">
    <source>
        <dbReference type="Google" id="ProtNLM"/>
    </source>
</evidence>
<reference evidence="2" key="1">
    <citation type="journal article" date="2022" name="bioRxiv">
        <title>Deciphering the potential niche of two novel black yeast fungi from a biological soil crust based on their genomes, phenotypes, and melanin regulation.</title>
        <authorList>
            <consortium name="DOE Joint Genome Institute"/>
            <person name="Carr E.C."/>
            <person name="Barton Q."/>
            <person name="Grambo S."/>
            <person name="Sullivan M."/>
            <person name="Renfro C.M."/>
            <person name="Kuo A."/>
            <person name="Pangilinan J."/>
            <person name="Lipzen A."/>
            <person name="Keymanesh K."/>
            <person name="Savage E."/>
            <person name="Barry K."/>
            <person name="Grigoriev I.V."/>
            <person name="Riekhof W.R."/>
            <person name="Harris S.S."/>
        </authorList>
    </citation>
    <scope>NUCLEOTIDE SEQUENCE</scope>
    <source>
        <strain evidence="2">JF 03-4F</strain>
    </source>
</reference>
<gene>
    <name evidence="2" type="ORF">EDD36DRAFT_427061</name>
</gene>